<name>A0A9P6XIC8_RHIOR</name>
<dbReference type="Proteomes" id="UP000716291">
    <property type="component" value="Unassembled WGS sequence"/>
</dbReference>
<organism evidence="2 3">
    <name type="scientific">Rhizopus oryzae</name>
    <name type="common">Mucormycosis agent</name>
    <name type="synonym">Rhizopus arrhizus var. delemar</name>
    <dbReference type="NCBI Taxonomy" id="64495"/>
    <lineage>
        <taxon>Eukaryota</taxon>
        <taxon>Fungi</taxon>
        <taxon>Fungi incertae sedis</taxon>
        <taxon>Mucoromycota</taxon>
        <taxon>Mucoromycotina</taxon>
        <taxon>Mucoromycetes</taxon>
        <taxon>Mucorales</taxon>
        <taxon>Mucorineae</taxon>
        <taxon>Rhizopodaceae</taxon>
        <taxon>Rhizopus</taxon>
    </lineage>
</organism>
<feature type="region of interest" description="Disordered" evidence="1">
    <location>
        <begin position="31"/>
        <end position="78"/>
    </location>
</feature>
<sequence>MTSQKFLRELQYSYKLSKKSADGIIKYTLERQGSSSSQSEDHHPLRTNVSIVSLAEDVEEEERKEEEEEGEEGNGRKR</sequence>
<proteinExistence type="predicted"/>
<feature type="compositionally biased region" description="Acidic residues" evidence="1">
    <location>
        <begin position="56"/>
        <end position="72"/>
    </location>
</feature>
<keyword evidence="3" id="KW-1185">Reference proteome</keyword>
<protein>
    <submittedName>
        <fullName evidence="2">Uncharacterized protein</fullName>
    </submittedName>
</protein>
<evidence type="ECO:0000256" key="1">
    <source>
        <dbReference type="SAM" id="MobiDB-lite"/>
    </source>
</evidence>
<dbReference type="AlphaFoldDB" id="A0A9P6XIC8"/>
<accession>A0A9P6XIC8</accession>
<dbReference type="EMBL" id="JAANQT010000141">
    <property type="protein sequence ID" value="KAG1314059.1"/>
    <property type="molecule type" value="Genomic_DNA"/>
</dbReference>
<reference evidence="2" key="1">
    <citation type="journal article" date="2020" name="Microb. Genom.">
        <title>Genetic diversity of clinical and environmental Mucorales isolates obtained from an investigation of mucormycosis cases among solid organ transplant recipients.</title>
        <authorList>
            <person name="Nguyen M.H."/>
            <person name="Kaul D."/>
            <person name="Muto C."/>
            <person name="Cheng S.J."/>
            <person name="Richter R.A."/>
            <person name="Bruno V.M."/>
            <person name="Liu G."/>
            <person name="Beyhan S."/>
            <person name="Sundermann A.J."/>
            <person name="Mounaud S."/>
            <person name="Pasculle A.W."/>
            <person name="Nierman W.C."/>
            <person name="Driscoll E."/>
            <person name="Cumbie R."/>
            <person name="Clancy C.J."/>
            <person name="Dupont C.L."/>
        </authorList>
    </citation>
    <scope>NUCLEOTIDE SEQUENCE</scope>
    <source>
        <strain evidence="2">GL11</strain>
    </source>
</reference>
<gene>
    <name evidence="2" type="ORF">G6F64_001764</name>
</gene>
<dbReference type="OrthoDB" id="10328786at2759"/>
<evidence type="ECO:0000313" key="3">
    <source>
        <dbReference type="Proteomes" id="UP000716291"/>
    </source>
</evidence>
<comment type="caution">
    <text evidence="2">The sequence shown here is derived from an EMBL/GenBank/DDBJ whole genome shotgun (WGS) entry which is preliminary data.</text>
</comment>
<evidence type="ECO:0000313" key="2">
    <source>
        <dbReference type="EMBL" id="KAG1314059.1"/>
    </source>
</evidence>